<keyword evidence="10" id="KW-1185">Reference proteome</keyword>
<evidence type="ECO:0000313" key="10">
    <source>
        <dbReference type="Proteomes" id="UP001597474"/>
    </source>
</evidence>
<dbReference type="InterPro" id="IPR027417">
    <property type="entry name" value="P-loop_NTPase"/>
</dbReference>
<evidence type="ECO:0000256" key="1">
    <source>
        <dbReference type="ARBA" id="ARBA00004417"/>
    </source>
</evidence>
<dbReference type="PANTHER" id="PTHR43297">
    <property type="entry name" value="OLIGOPEPTIDE TRANSPORT ATP-BINDING PROTEIN APPD"/>
    <property type="match status" value="1"/>
</dbReference>
<sequence>MEFKSQDFSSATQVLTIRGLRVGLSGRPNATPVLDGIDLDIRAGETHCLVGESGSGKSVTSLAVMGLLPPDALELQGGSIDLEGFEISKATPTQLRELRARRIAMIFQEPMTALNPVLRVGEQIMEVLSMHSDLSQSEAKKRTLDMMEQVHLPDVARIFSAFPHQLSGGQRQRIMIAMALILDPDLLIADEPTTALDVTTQLQILKLIAEMQERHGTAVLFITHDMGVVAEIADTVSVMQKGRIVERAPIRELLTAPQEPYTRKLLTAVPNLAPRPARDAADRQDLVNVRGLDMTYGGGGFFRKTEGVKAARDVNFTIAPGRTLGIVGESGSGKSTVARCIMRLIDPTAGEVTIAGTEIAQLSRRQLQPHRKHFQIVFQDPYRSLNPRWTVARSLCEGPINFGTPRAEAMAKAAELMELVDLPRDALDRYPHQFSGGQRQRIAIARAVAMKPDLLVADEAVSALDVSVQAQVLDLLDDIQEKFGVAMLFITHDLRVAAQICDDVLVMQKGVVVEHGPAQAVLSNPTDTYTRNLIEAAPGRHWDFANYRALDSASAFKGATA</sequence>
<comment type="similarity">
    <text evidence="2">Belongs to the ABC transporter superfamily.</text>
</comment>
<feature type="domain" description="ABC transporter" evidence="8">
    <location>
        <begin position="289"/>
        <end position="534"/>
    </location>
</feature>
<feature type="domain" description="ABC transporter" evidence="8">
    <location>
        <begin position="17"/>
        <end position="266"/>
    </location>
</feature>
<dbReference type="NCBIfam" id="NF007739">
    <property type="entry name" value="PRK10419.1"/>
    <property type="match status" value="2"/>
</dbReference>
<dbReference type="CDD" id="cd03257">
    <property type="entry name" value="ABC_NikE_OppD_transporters"/>
    <property type="match status" value="2"/>
</dbReference>
<name>A0ABW5TYZ8_9RHOB</name>
<evidence type="ECO:0000256" key="6">
    <source>
        <dbReference type="ARBA" id="ARBA00022840"/>
    </source>
</evidence>
<dbReference type="InterPro" id="IPR003439">
    <property type="entry name" value="ABC_transporter-like_ATP-bd"/>
</dbReference>
<comment type="subcellular location">
    <subcellularLocation>
        <location evidence="1">Cell inner membrane</location>
        <topology evidence="1">Peripheral membrane protein</topology>
    </subcellularLocation>
</comment>
<keyword evidence="5" id="KW-0547">Nucleotide-binding</keyword>
<dbReference type="Pfam" id="PF00005">
    <property type="entry name" value="ABC_tran"/>
    <property type="match status" value="2"/>
</dbReference>
<dbReference type="GO" id="GO:0005524">
    <property type="term" value="F:ATP binding"/>
    <property type="evidence" value="ECO:0007669"/>
    <property type="project" value="UniProtKB-KW"/>
</dbReference>
<dbReference type="InterPro" id="IPR050388">
    <property type="entry name" value="ABC_Ni/Peptide_Import"/>
</dbReference>
<evidence type="ECO:0000256" key="4">
    <source>
        <dbReference type="ARBA" id="ARBA00022475"/>
    </source>
</evidence>
<gene>
    <name evidence="9" type="ORF">ACFSUD_04845</name>
</gene>
<dbReference type="PANTHER" id="PTHR43297:SF2">
    <property type="entry name" value="DIPEPTIDE TRANSPORT ATP-BINDING PROTEIN DPPD"/>
    <property type="match status" value="1"/>
</dbReference>
<dbReference type="InterPro" id="IPR003593">
    <property type="entry name" value="AAA+_ATPase"/>
</dbReference>
<dbReference type="Pfam" id="PF08352">
    <property type="entry name" value="oligo_HPY"/>
    <property type="match status" value="2"/>
</dbReference>
<dbReference type="SUPFAM" id="SSF52540">
    <property type="entry name" value="P-loop containing nucleoside triphosphate hydrolases"/>
    <property type="match status" value="2"/>
</dbReference>
<dbReference type="PROSITE" id="PS00211">
    <property type="entry name" value="ABC_TRANSPORTER_1"/>
    <property type="match status" value="2"/>
</dbReference>
<evidence type="ECO:0000259" key="8">
    <source>
        <dbReference type="PROSITE" id="PS50893"/>
    </source>
</evidence>
<protein>
    <submittedName>
        <fullName evidence="9">ABC transporter ATP-binding protein</fullName>
    </submittedName>
</protein>
<evidence type="ECO:0000256" key="3">
    <source>
        <dbReference type="ARBA" id="ARBA00022448"/>
    </source>
</evidence>
<dbReference type="Proteomes" id="UP001597474">
    <property type="component" value="Unassembled WGS sequence"/>
</dbReference>
<keyword evidence="4" id="KW-1003">Cell membrane</keyword>
<keyword evidence="7" id="KW-0472">Membrane</keyword>
<keyword evidence="3" id="KW-0813">Transport</keyword>
<evidence type="ECO:0000256" key="2">
    <source>
        <dbReference type="ARBA" id="ARBA00005417"/>
    </source>
</evidence>
<dbReference type="Gene3D" id="3.40.50.300">
    <property type="entry name" value="P-loop containing nucleotide triphosphate hydrolases"/>
    <property type="match status" value="2"/>
</dbReference>
<reference evidence="10" key="1">
    <citation type="journal article" date="2019" name="Int. J. Syst. Evol. Microbiol.">
        <title>The Global Catalogue of Microorganisms (GCM) 10K type strain sequencing project: providing services to taxonomists for standard genome sequencing and annotation.</title>
        <authorList>
            <consortium name="The Broad Institute Genomics Platform"/>
            <consortium name="The Broad Institute Genome Sequencing Center for Infectious Disease"/>
            <person name="Wu L."/>
            <person name="Ma J."/>
        </authorList>
    </citation>
    <scope>NUCLEOTIDE SEQUENCE [LARGE SCALE GENOMIC DNA]</scope>
    <source>
        <strain evidence="10">TISTR 2562</strain>
    </source>
</reference>
<dbReference type="NCBIfam" id="NF008453">
    <property type="entry name" value="PRK11308.1"/>
    <property type="match status" value="2"/>
</dbReference>
<accession>A0ABW5TYZ8</accession>
<comment type="caution">
    <text evidence="9">The sequence shown here is derived from an EMBL/GenBank/DDBJ whole genome shotgun (WGS) entry which is preliminary data.</text>
</comment>
<keyword evidence="6 9" id="KW-0067">ATP-binding</keyword>
<proteinExistence type="inferred from homology"/>
<dbReference type="SMART" id="SM00382">
    <property type="entry name" value="AAA"/>
    <property type="match status" value="2"/>
</dbReference>
<dbReference type="InterPro" id="IPR013563">
    <property type="entry name" value="Oligopep_ABC_C"/>
</dbReference>
<organism evidence="9 10">
    <name type="scientific">Sulfitobacter aestuarii</name>
    <dbReference type="NCBI Taxonomy" id="2161676"/>
    <lineage>
        <taxon>Bacteria</taxon>
        <taxon>Pseudomonadati</taxon>
        <taxon>Pseudomonadota</taxon>
        <taxon>Alphaproteobacteria</taxon>
        <taxon>Rhodobacterales</taxon>
        <taxon>Roseobacteraceae</taxon>
        <taxon>Sulfitobacter</taxon>
    </lineage>
</organism>
<evidence type="ECO:0000256" key="5">
    <source>
        <dbReference type="ARBA" id="ARBA00022741"/>
    </source>
</evidence>
<dbReference type="RefSeq" id="WP_386372023.1">
    <property type="nucleotide sequence ID" value="NZ_JBHUMP010000003.1"/>
</dbReference>
<dbReference type="InterPro" id="IPR017871">
    <property type="entry name" value="ABC_transporter-like_CS"/>
</dbReference>
<evidence type="ECO:0000313" key="9">
    <source>
        <dbReference type="EMBL" id="MFD2738888.1"/>
    </source>
</evidence>
<dbReference type="EMBL" id="JBHUMP010000003">
    <property type="protein sequence ID" value="MFD2738888.1"/>
    <property type="molecule type" value="Genomic_DNA"/>
</dbReference>
<dbReference type="PROSITE" id="PS50893">
    <property type="entry name" value="ABC_TRANSPORTER_2"/>
    <property type="match status" value="2"/>
</dbReference>
<evidence type="ECO:0000256" key="7">
    <source>
        <dbReference type="ARBA" id="ARBA00023136"/>
    </source>
</evidence>